<evidence type="ECO:0000313" key="1">
    <source>
        <dbReference type="EMBL" id="MPL65492.1"/>
    </source>
</evidence>
<accession>A0A644TGX4</accession>
<name>A0A644TGX4_9ZZZZ</name>
<dbReference type="AlphaFoldDB" id="A0A644TGX4"/>
<protein>
    <submittedName>
        <fullName evidence="1">Uncharacterized protein</fullName>
    </submittedName>
</protein>
<comment type="caution">
    <text evidence="1">The sequence shown here is derived from an EMBL/GenBank/DDBJ whole genome shotgun (WGS) entry which is preliminary data.</text>
</comment>
<gene>
    <name evidence="1" type="ORF">SDC9_11156</name>
</gene>
<reference evidence="1" key="1">
    <citation type="submission" date="2019-08" db="EMBL/GenBank/DDBJ databases">
        <authorList>
            <person name="Kucharzyk K."/>
            <person name="Murdoch R.W."/>
            <person name="Higgins S."/>
            <person name="Loffler F."/>
        </authorList>
    </citation>
    <scope>NUCLEOTIDE SEQUENCE</scope>
</reference>
<proteinExistence type="predicted"/>
<organism evidence="1">
    <name type="scientific">bioreactor metagenome</name>
    <dbReference type="NCBI Taxonomy" id="1076179"/>
    <lineage>
        <taxon>unclassified sequences</taxon>
        <taxon>metagenomes</taxon>
        <taxon>ecological metagenomes</taxon>
    </lineage>
</organism>
<sequence>MKAIPEGEENLDEACVKCDDSKLSLSDSFSREGSGLRMSKQGGTTVI</sequence>
<dbReference type="EMBL" id="VSSQ01000028">
    <property type="protein sequence ID" value="MPL65492.1"/>
    <property type="molecule type" value="Genomic_DNA"/>
</dbReference>